<accession>A0A8S5S1S3</accession>
<reference evidence="2" key="1">
    <citation type="journal article" date="2021" name="Proc. Natl. Acad. Sci. U.S.A.">
        <title>A Catalog of Tens of Thousands of Viruses from Human Metagenomes Reveals Hidden Associations with Chronic Diseases.</title>
        <authorList>
            <person name="Tisza M.J."/>
            <person name="Buck C.B."/>
        </authorList>
    </citation>
    <scope>NUCLEOTIDE SEQUENCE</scope>
    <source>
        <strain evidence="2">Ct8Lf7</strain>
    </source>
</reference>
<feature type="transmembrane region" description="Helical" evidence="1">
    <location>
        <begin position="6"/>
        <end position="29"/>
    </location>
</feature>
<evidence type="ECO:0000256" key="1">
    <source>
        <dbReference type="SAM" id="Phobius"/>
    </source>
</evidence>
<dbReference type="EMBL" id="BK032511">
    <property type="protein sequence ID" value="DAF44634.1"/>
    <property type="molecule type" value="Genomic_DNA"/>
</dbReference>
<name>A0A8S5S1S3_9CAUD</name>
<protein>
    <submittedName>
        <fullName evidence="2">Uncharacterized protein</fullName>
    </submittedName>
</protein>
<evidence type="ECO:0000313" key="2">
    <source>
        <dbReference type="EMBL" id="DAF44634.1"/>
    </source>
</evidence>
<keyword evidence="1" id="KW-0472">Membrane</keyword>
<sequence length="47" mass="5862">MIFLNFIRSSYVVSCIIFFFRFFYSILVCKSRIRGIERLRIYIFVKR</sequence>
<keyword evidence="1" id="KW-0812">Transmembrane</keyword>
<keyword evidence="1" id="KW-1133">Transmembrane helix</keyword>
<proteinExistence type="predicted"/>
<organism evidence="2">
    <name type="scientific">Podoviridae sp. ct8Lf7</name>
    <dbReference type="NCBI Taxonomy" id="2827723"/>
    <lineage>
        <taxon>Viruses</taxon>
        <taxon>Duplodnaviria</taxon>
        <taxon>Heunggongvirae</taxon>
        <taxon>Uroviricota</taxon>
        <taxon>Caudoviricetes</taxon>
    </lineage>
</organism>